<evidence type="ECO:0000313" key="5">
    <source>
        <dbReference type="EMBL" id="TCM87125.1"/>
    </source>
</evidence>
<dbReference type="GO" id="GO:0051536">
    <property type="term" value="F:iron-sulfur cluster binding"/>
    <property type="evidence" value="ECO:0007669"/>
    <property type="project" value="UniProtKB-KW"/>
</dbReference>
<sequence length="362" mass="37006">MTAIRASDAPGRVPAGRVRLDRAACLSAQRPGAPCTACATSCPGAAIRIAGRDLRVAEAACSGCGLCAPSCPTGAITVAGFAPAALFDCARVRKPAAGAVRLPCLGGLTPETLRAALAHGDVGLIDRSWCAACALGRGNAAPWAGAVAIVNAEMQALDLPQRVRVRPEPTHVWRARPAPAPAADAPARRGLFDRLARAATADQPRDPLAALPGTARTPGPDARAAQLAALAGDRPLPRALFPALEFTGQHSDLDALARLCPTRALACTETDNARALIFDAIACIGCGACTGSGALRAIPAPEGTHKGPETLATEPRATCPRCRMRFTPRPGQTACAACARDTDLAALAHGLMRPGSAQTDQE</sequence>
<evidence type="ECO:0000256" key="2">
    <source>
        <dbReference type="ARBA" id="ARBA00023004"/>
    </source>
</evidence>
<gene>
    <name evidence="5" type="ORF">EV216_103203</name>
</gene>
<dbReference type="InterPro" id="IPR017900">
    <property type="entry name" value="4Fe4S_Fe_S_CS"/>
</dbReference>
<proteinExistence type="predicted"/>
<accession>A0A4R1Z0M6</accession>
<protein>
    <submittedName>
        <fullName evidence="5">4Fe-4S binding protein</fullName>
    </submittedName>
</protein>
<evidence type="ECO:0000313" key="6">
    <source>
        <dbReference type="Proteomes" id="UP000295277"/>
    </source>
</evidence>
<keyword evidence="3" id="KW-0411">Iron-sulfur</keyword>
<dbReference type="AlphaFoldDB" id="A0A4R1Z0M6"/>
<keyword evidence="1" id="KW-0479">Metal-binding</keyword>
<dbReference type="PROSITE" id="PS51379">
    <property type="entry name" value="4FE4S_FER_2"/>
    <property type="match status" value="2"/>
</dbReference>
<dbReference type="EMBL" id="SLVM01000003">
    <property type="protein sequence ID" value="TCM87125.1"/>
    <property type="molecule type" value="Genomic_DNA"/>
</dbReference>
<dbReference type="Gene3D" id="3.30.70.20">
    <property type="match status" value="1"/>
</dbReference>
<evidence type="ECO:0000256" key="1">
    <source>
        <dbReference type="ARBA" id="ARBA00022723"/>
    </source>
</evidence>
<dbReference type="RefSeq" id="WP_165899126.1">
    <property type="nucleotide sequence ID" value="NZ_SLVM01000003.1"/>
</dbReference>
<keyword evidence="2" id="KW-0408">Iron</keyword>
<evidence type="ECO:0000259" key="4">
    <source>
        <dbReference type="PROSITE" id="PS51379"/>
    </source>
</evidence>
<organism evidence="5 6">
    <name type="scientific">Rhodovulum steppense</name>
    <dbReference type="NCBI Taxonomy" id="540251"/>
    <lineage>
        <taxon>Bacteria</taxon>
        <taxon>Pseudomonadati</taxon>
        <taxon>Pseudomonadota</taxon>
        <taxon>Alphaproteobacteria</taxon>
        <taxon>Rhodobacterales</taxon>
        <taxon>Paracoccaceae</taxon>
        <taxon>Rhodovulum</taxon>
    </lineage>
</organism>
<dbReference type="PROSITE" id="PS00198">
    <property type="entry name" value="4FE4S_FER_1"/>
    <property type="match status" value="1"/>
</dbReference>
<evidence type="ECO:0000256" key="3">
    <source>
        <dbReference type="ARBA" id="ARBA00023014"/>
    </source>
</evidence>
<feature type="domain" description="4Fe-4S ferredoxin-type" evidence="4">
    <location>
        <begin position="52"/>
        <end position="81"/>
    </location>
</feature>
<dbReference type="Pfam" id="PF00037">
    <property type="entry name" value="Fer4"/>
    <property type="match status" value="1"/>
</dbReference>
<reference evidence="5 6" key="1">
    <citation type="submission" date="2019-03" db="EMBL/GenBank/DDBJ databases">
        <title>Genomic Encyclopedia of Type Strains, Phase IV (KMG-IV): sequencing the most valuable type-strain genomes for metagenomic binning, comparative biology and taxonomic classification.</title>
        <authorList>
            <person name="Goeker M."/>
        </authorList>
    </citation>
    <scope>NUCLEOTIDE SEQUENCE [LARGE SCALE GENOMIC DNA]</scope>
    <source>
        <strain evidence="5 6">DSM 21153</strain>
    </source>
</reference>
<dbReference type="GO" id="GO:0046872">
    <property type="term" value="F:metal ion binding"/>
    <property type="evidence" value="ECO:0007669"/>
    <property type="project" value="UniProtKB-KW"/>
</dbReference>
<dbReference type="InterPro" id="IPR017896">
    <property type="entry name" value="4Fe4S_Fe-S-bd"/>
</dbReference>
<keyword evidence="6" id="KW-1185">Reference proteome</keyword>
<feature type="domain" description="4Fe-4S ferredoxin-type" evidence="4">
    <location>
        <begin position="274"/>
        <end position="303"/>
    </location>
</feature>
<dbReference type="SUPFAM" id="SSF54862">
    <property type="entry name" value="4Fe-4S ferredoxins"/>
    <property type="match status" value="1"/>
</dbReference>
<comment type="caution">
    <text evidence="5">The sequence shown here is derived from an EMBL/GenBank/DDBJ whole genome shotgun (WGS) entry which is preliminary data.</text>
</comment>
<name>A0A4R1Z0M6_9RHOB</name>
<dbReference type="Proteomes" id="UP000295277">
    <property type="component" value="Unassembled WGS sequence"/>
</dbReference>